<dbReference type="GO" id="GO:0043571">
    <property type="term" value="P:maintenance of CRISPR repeat elements"/>
    <property type="evidence" value="ECO:0007669"/>
    <property type="project" value="UniProtKB-UniRule"/>
</dbReference>
<dbReference type="OrthoDB" id="9798176at2"/>
<evidence type="ECO:0000256" key="7">
    <source>
        <dbReference type="ARBA" id="ARBA00022842"/>
    </source>
</evidence>
<dbReference type="EC" id="3.1.-.-" evidence="9"/>
<organism evidence="11 12">
    <name type="scientific">Alicyclobacillus acidocaldarius (strain Tc-4-1)</name>
    <name type="common">Bacillus acidocaldarius</name>
    <dbReference type="NCBI Taxonomy" id="1048834"/>
    <lineage>
        <taxon>Bacteria</taxon>
        <taxon>Bacillati</taxon>
        <taxon>Bacillota</taxon>
        <taxon>Bacilli</taxon>
        <taxon>Bacillales</taxon>
        <taxon>Alicyclobacillaceae</taxon>
        <taxon>Alicyclobacillus</taxon>
    </lineage>
</organism>
<dbReference type="Proteomes" id="UP000000292">
    <property type="component" value="Chromosome"/>
</dbReference>
<name>F8IKS6_ALIAT</name>
<reference evidence="11 12" key="1">
    <citation type="journal article" date="2011" name="J. Bacteriol.">
        <title>Complete Genome Sequence of Alicyclobacillus acidocaldarius Strain Tc-4-1.</title>
        <authorList>
            <person name="Chen Y."/>
            <person name="He Y."/>
            <person name="Zhang B."/>
            <person name="Yang J."/>
            <person name="Li W."/>
            <person name="Dong Z."/>
            <person name="Hu S."/>
        </authorList>
    </citation>
    <scope>NUCLEOTIDE SEQUENCE [LARGE SCALE GENOMIC DNA]</scope>
    <source>
        <strain evidence="11 12">Tc-4-1</strain>
    </source>
</reference>
<dbReference type="Gene3D" id="3.30.70.240">
    <property type="match status" value="1"/>
</dbReference>
<dbReference type="GO" id="GO:0046872">
    <property type="term" value="F:metal ion binding"/>
    <property type="evidence" value="ECO:0007669"/>
    <property type="project" value="UniProtKB-UniRule"/>
</dbReference>
<evidence type="ECO:0000256" key="5">
    <source>
        <dbReference type="ARBA" id="ARBA00022759"/>
    </source>
</evidence>
<evidence type="ECO:0000256" key="6">
    <source>
        <dbReference type="ARBA" id="ARBA00022801"/>
    </source>
</evidence>
<dbReference type="PANTHER" id="PTHR34405:SF3">
    <property type="entry name" value="CRISPR-ASSOCIATED ENDORIBONUCLEASE CAS2 3"/>
    <property type="match status" value="1"/>
</dbReference>
<evidence type="ECO:0000313" key="11">
    <source>
        <dbReference type="EMBL" id="AEJ44842.1"/>
    </source>
</evidence>
<dbReference type="GO" id="GO:0016787">
    <property type="term" value="F:hydrolase activity"/>
    <property type="evidence" value="ECO:0007669"/>
    <property type="project" value="UniProtKB-KW"/>
</dbReference>
<gene>
    <name evidence="9" type="primary">cas2</name>
    <name evidence="11" type="ordered locus">TC41_2953</name>
</gene>
<dbReference type="PANTHER" id="PTHR34405">
    <property type="entry name" value="CRISPR-ASSOCIATED ENDORIBONUCLEASE CAS2"/>
    <property type="match status" value="1"/>
</dbReference>
<evidence type="ECO:0000256" key="3">
    <source>
        <dbReference type="ARBA" id="ARBA00022722"/>
    </source>
</evidence>
<comment type="function">
    <text evidence="9">CRISPR (clustered regularly interspaced short palindromic repeat), is an adaptive immune system that provides protection against mobile genetic elements (viruses, transposable elements and conjugative plasmids). CRISPR clusters contain sequences complementary to antecedent mobile elements and target invading nucleic acids. CRISPR clusters are transcribed and processed into CRISPR RNA (crRNA). Functions as a ssRNA-specific endoribonuclease. Involved in the integration of spacer DNA into the CRISPR cassette.</text>
</comment>
<dbReference type="GO" id="GO:0051607">
    <property type="term" value="P:defense response to virus"/>
    <property type="evidence" value="ECO:0007669"/>
    <property type="project" value="UniProtKB-UniRule"/>
</dbReference>
<accession>F8IKS6</accession>
<dbReference type="EMBL" id="CP002902">
    <property type="protein sequence ID" value="AEJ44842.1"/>
    <property type="molecule type" value="Genomic_DNA"/>
</dbReference>
<evidence type="ECO:0000313" key="12">
    <source>
        <dbReference type="Proteomes" id="UP000000292"/>
    </source>
</evidence>
<evidence type="ECO:0000256" key="9">
    <source>
        <dbReference type="HAMAP-Rule" id="MF_01471"/>
    </source>
</evidence>
<dbReference type="GO" id="GO:0004521">
    <property type="term" value="F:RNA endonuclease activity"/>
    <property type="evidence" value="ECO:0007669"/>
    <property type="project" value="UniProtKB-UniRule"/>
</dbReference>
<dbReference type="KEGG" id="aad:TC41_2953"/>
<reference evidence="12" key="2">
    <citation type="submission" date="2011-06" db="EMBL/GenBank/DDBJ databases">
        <title>The complete genome sequence of Alicyclobacillus acidocaldarius sp. Tc-4-1.</title>
        <authorList>
            <person name="Chen Y."/>
            <person name="He Y."/>
            <person name="Dong Z."/>
            <person name="Hu S."/>
        </authorList>
    </citation>
    <scope>NUCLEOTIDE SEQUENCE [LARGE SCALE GENOMIC DNA]</scope>
    <source>
        <strain evidence="12">Tc-4-1</strain>
    </source>
</reference>
<keyword evidence="5 9" id="KW-0255">Endonuclease</keyword>
<dbReference type="PATRIC" id="fig|1048834.4.peg.2806"/>
<dbReference type="STRING" id="1048834.TC41_2953"/>
<dbReference type="eggNOG" id="COG1343">
    <property type="taxonomic scope" value="Bacteria"/>
</dbReference>
<evidence type="ECO:0000256" key="8">
    <source>
        <dbReference type="ARBA" id="ARBA00023118"/>
    </source>
</evidence>
<sequence length="96" mass="11212">MYYIVTYDVATDTREGQRRLRRVAQACEGYGQRVQKSVFECVLDELRYVELVHRLGAIIRRDEDSVRIYRTQDFTKSSLLVLGRNLGLDLNGPWTV</sequence>
<keyword evidence="7 9" id="KW-0460">Magnesium</keyword>
<comment type="cofactor">
    <cofactor evidence="1 9">
        <name>Mg(2+)</name>
        <dbReference type="ChEBI" id="CHEBI:18420"/>
    </cofactor>
</comment>
<evidence type="ECO:0000256" key="4">
    <source>
        <dbReference type="ARBA" id="ARBA00022723"/>
    </source>
</evidence>
<protein>
    <recommendedName>
        <fullName evidence="9">CRISPR-associated endoribonuclease Cas2</fullName>
        <ecNumber evidence="9">3.1.-.-</ecNumber>
    </recommendedName>
</protein>
<keyword evidence="3 9" id="KW-0540">Nuclease</keyword>
<comment type="subunit">
    <text evidence="9">Homodimer, forms a heterotetramer with a Cas1 homodimer.</text>
</comment>
<dbReference type="HAMAP" id="MF_01471">
    <property type="entry name" value="Cas2"/>
    <property type="match status" value="1"/>
</dbReference>
<dbReference type="CDD" id="cd09725">
    <property type="entry name" value="Cas2_I_II_III"/>
    <property type="match status" value="1"/>
</dbReference>
<keyword evidence="6 9" id="KW-0378">Hydrolase</keyword>
<dbReference type="InterPro" id="IPR021127">
    <property type="entry name" value="CRISPR_associated_Cas2"/>
</dbReference>
<dbReference type="AlphaFoldDB" id="F8IKS6"/>
<dbReference type="NCBIfam" id="TIGR01573">
    <property type="entry name" value="cas2"/>
    <property type="match status" value="1"/>
</dbReference>
<dbReference type="Pfam" id="PF09827">
    <property type="entry name" value="CRISPR_Cas2"/>
    <property type="match status" value="1"/>
</dbReference>
<dbReference type="InterPro" id="IPR019199">
    <property type="entry name" value="Virulence_VapD/CRISPR_Cas2"/>
</dbReference>
<keyword evidence="8 9" id="KW-0051">Antiviral defense</keyword>
<proteinExistence type="inferred from homology"/>
<evidence type="ECO:0000256" key="2">
    <source>
        <dbReference type="ARBA" id="ARBA00009959"/>
    </source>
</evidence>
<keyword evidence="4 9" id="KW-0479">Metal-binding</keyword>
<evidence type="ECO:0000256" key="1">
    <source>
        <dbReference type="ARBA" id="ARBA00001946"/>
    </source>
</evidence>
<dbReference type="SUPFAM" id="SSF143430">
    <property type="entry name" value="TTP0101/SSO1404-like"/>
    <property type="match status" value="1"/>
</dbReference>
<feature type="binding site" evidence="9">
    <location>
        <position position="8"/>
    </location>
    <ligand>
        <name>Mg(2+)</name>
        <dbReference type="ChEBI" id="CHEBI:18420"/>
        <note>catalytic</note>
    </ligand>
</feature>
<evidence type="ECO:0000256" key="10">
    <source>
        <dbReference type="PIRNR" id="PIRNR032582"/>
    </source>
</evidence>
<dbReference type="RefSeq" id="WP_014465663.1">
    <property type="nucleotide sequence ID" value="NC_017167.1"/>
</dbReference>
<dbReference type="HOGENOM" id="CLU_161124_3_1_9"/>
<comment type="similarity">
    <text evidence="2 9 10">Belongs to the CRISPR-associated endoribonuclease Cas2 protein family.</text>
</comment>
<dbReference type="PIRSF" id="PIRSF032582">
    <property type="entry name" value="Cas2"/>
    <property type="match status" value="1"/>
</dbReference>